<dbReference type="InterPro" id="IPR050489">
    <property type="entry name" value="Tyr-tRNA_synthase"/>
</dbReference>
<gene>
    <name evidence="14" type="ORF">SPI_00404</name>
</gene>
<evidence type="ECO:0000256" key="8">
    <source>
        <dbReference type="ARBA" id="ARBA00022917"/>
    </source>
</evidence>
<dbReference type="GO" id="GO:0005737">
    <property type="term" value="C:cytoplasm"/>
    <property type="evidence" value="ECO:0007669"/>
    <property type="project" value="UniProtKB-SubCell"/>
</dbReference>
<organism evidence="14 15">
    <name type="scientific">Niveomyces insectorum RCEF 264</name>
    <dbReference type="NCBI Taxonomy" id="1081102"/>
    <lineage>
        <taxon>Eukaryota</taxon>
        <taxon>Fungi</taxon>
        <taxon>Dikarya</taxon>
        <taxon>Ascomycota</taxon>
        <taxon>Pezizomycotina</taxon>
        <taxon>Sordariomycetes</taxon>
        <taxon>Hypocreomycetidae</taxon>
        <taxon>Hypocreales</taxon>
        <taxon>Cordycipitaceae</taxon>
        <taxon>Niveomyces</taxon>
    </lineage>
</organism>
<evidence type="ECO:0000256" key="6">
    <source>
        <dbReference type="ARBA" id="ARBA00022741"/>
    </source>
</evidence>
<dbReference type="FunFam" id="3.40.50.620:FF:000040">
    <property type="entry name" value="Tyrosine--tRNA ligase"/>
    <property type="match status" value="1"/>
</dbReference>
<dbReference type="STRING" id="1081102.A0A162MPW3"/>
<evidence type="ECO:0000256" key="10">
    <source>
        <dbReference type="ARBA" id="ARBA00033323"/>
    </source>
</evidence>
<proteinExistence type="inferred from homology"/>
<keyword evidence="6 12" id="KW-0547">Nucleotide-binding</keyword>
<dbReference type="InterPro" id="IPR002305">
    <property type="entry name" value="aa-tRNA-synth_Ic"/>
</dbReference>
<evidence type="ECO:0000256" key="9">
    <source>
        <dbReference type="ARBA" id="ARBA00023146"/>
    </source>
</evidence>
<dbReference type="GO" id="GO:0004831">
    <property type="term" value="F:tyrosine-tRNA ligase activity"/>
    <property type="evidence" value="ECO:0007669"/>
    <property type="project" value="UniProtKB-EC"/>
</dbReference>
<sequence length="413" mass="45527">MASRKVPETKQEKLDLIYENLAEVINPEIIESILDEGRNVKVYWGTATTGRPHCGYFVPAIKIAQLLHAGCDVTILLADIHGFLDNLKAPLELVEYRTEYYQHTIQAMLAAVGVRTEQLRFVKGSSYQKSADYVMDVYRLCAVTSEHDAKKAGAEVVKQSTNAPLSGLLYPILQILDEEHLGVDVQFGGVDQRKLFTAAKEWLPKLGYKQRAHIMNPMIPGLHGGKMSSSEEDSKIDLLDPPDVITRKIRKAEAAPRVVEGNGVLAFIEYVLLPAAELRGAREFRVARERDGLPPLVYTDVKQMHEDYRTDVLTPQLLKPAVAEAIVTLTAPLRAAFAADTTWQNIALQAYPPPKKKEKKVKDKGSHYPVRPKGGADAAKAEAEAEAGVVEAKKENETAVAAAEEAQKEAKAV</sequence>
<dbReference type="CDD" id="cd00805">
    <property type="entry name" value="TyrRS_core"/>
    <property type="match status" value="1"/>
</dbReference>
<dbReference type="Pfam" id="PF00579">
    <property type="entry name" value="tRNA-synt_1b"/>
    <property type="match status" value="1"/>
</dbReference>
<dbReference type="PANTHER" id="PTHR46264">
    <property type="entry name" value="TYROSINE-TRNA LIGASE"/>
    <property type="match status" value="1"/>
</dbReference>
<keyword evidence="5 12" id="KW-0436">Ligase</keyword>
<feature type="region of interest" description="Disordered" evidence="13">
    <location>
        <begin position="354"/>
        <end position="390"/>
    </location>
</feature>
<comment type="catalytic activity">
    <reaction evidence="11 12">
        <text>tRNA(Tyr) + L-tyrosine + ATP = L-tyrosyl-tRNA(Tyr) + AMP + diphosphate + H(+)</text>
        <dbReference type="Rhea" id="RHEA:10220"/>
        <dbReference type="Rhea" id="RHEA-COMP:9706"/>
        <dbReference type="Rhea" id="RHEA-COMP:9707"/>
        <dbReference type="ChEBI" id="CHEBI:15378"/>
        <dbReference type="ChEBI" id="CHEBI:30616"/>
        <dbReference type="ChEBI" id="CHEBI:33019"/>
        <dbReference type="ChEBI" id="CHEBI:58315"/>
        <dbReference type="ChEBI" id="CHEBI:78442"/>
        <dbReference type="ChEBI" id="CHEBI:78536"/>
        <dbReference type="ChEBI" id="CHEBI:456215"/>
        <dbReference type="EC" id="6.1.1.1"/>
    </reaction>
</comment>
<accession>A0A162MPW3</accession>
<evidence type="ECO:0000256" key="2">
    <source>
        <dbReference type="ARBA" id="ARBA00005594"/>
    </source>
</evidence>
<evidence type="ECO:0000313" key="15">
    <source>
        <dbReference type="Proteomes" id="UP000076874"/>
    </source>
</evidence>
<keyword evidence="9 12" id="KW-0030">Aminoacyl-tRNA synthetase</keyword>
<keyword evidence="15" id="KW-1185">Reference proteome</keyword>
<reference evidence="14 15" key="1">
    <citation type="journal article" date="2016" name="Genome Biol. Evol.">
        <title>Divergent and convergent evolution of fungal pathogenicity.</title>
        <authorList>
            <person name="Shang Y."/>
            <person name="Xiao G."/>
            <person name="Zheng P."/>
            <person name="Cen K."/>
            <person name="Zhan S."/>
            <person name="Wang C."/>
        </authorList>
    </citation>
    <scope>NUCLEOTIDE SEQUENCE [LARGE SCALE GENOMIC DNA]</scope>
    <source>
        <strain evidence="14 15">RCEF 264</strain>
    </source>
</reference>
<dbReference type="PIRSF" id="PIRSF006588">
    <property type="entry name" value="TyrRS_arch_euk"/>
    <property type="match status" value="1"/>
</dbReference>
<dbReference type="Proteomes" id="UP000076874">
    <property type="component" value="Unassembled WGS sequence"/>
</dbReference>
<dbReference type="PANTHER" id="PTHR46264:SF4">
    <property type="entry name" value="TYROSINE--TRNA LIGASE, CYTOPLASMIC"/>
    <property type="match status" value="1"/>
</dbReference>
<dbReference type="SUPFAM" id="SSF52374">
    <property type="entry name" value="Nucleotidylyl transferase"/>
    <property type="match status" value="1"/>
</dbReference>
<evidence type="ECO:0000256" key="12">
    <source>
        <dbReference type="RuleBase" id="RU361234"/>
    </source>
</evidence>
<evidence type="ECO:0000256" key="13">
    <source>
        <dbReference type="SAM" id="MobiDB-lite"/>
    </source>
</evidence>
<dbReference type="InterPro" id="IPR014729">
    <property type="entry name" value="Rossmann-like_a/b/a_fold"/>
</dbReference>
<keyword evidence="4" id="KW-0963">Cytoplasm</keyword>
<comment type="subcellular location">
    <subcellularLocation>
        <location evidence="1">Cytoplasm</location>
    </subcellularLocation>
</comment>
<keyword evidence="7 12" id="KW-0067">ATP-binding</keyword>
<dbReference type="PRINTS" id="PR01040">
    <property type="entry name" value="TRNASYNTHTYR"/>
</dbReference>
<evidence type="ECO:0000256" key="7">
    <source>
        <dbReference type="ARBA" id="ARBA00022840"/>
    </source>
</evidence>
<dbReference type="GO" id="GO:0006437">
    <property type="term" value="P:tyrosyl-tRNA aminoacylation"/>
    <property type="evidence" value="ECO:0007669"/>
    <property type="project" value="InterPro"/>
</dbReference>
<evidence type="ECO:0000256" key="11">
    <source>
        <dbReference type="ARBA" id="ARBA00048248"/>
    </source>
</evidence>
<evidence type="ECO:0000256" key="5">
    <source>
        <dbReference type="ARBA" id="ARBA00022598"/>
    </source>
</evidence>
<evidence type="ECO:0000256" key="3">
    <source>
        <dbReference type="ARBA" id="ARBA00013160"/>
    </source>
</evidence>
<evidence type="ECO:0000256" key="1">
    <source>
        <dbReference type="ARBA" id="ARBA00004496"/>
    </source>
</evidence>
<dbReference type="AlphaFoldDB" id="A0A162MPW3"/>
<dbReference type="Gene3D" id="3.40.50.620">
    <property type="entry name" value="HUPs"/>
    <property type="match status" value="1"/>
</dbReference>
<dbReference type="EC" id="6.1.1.1" evidence="3 12"/>
<dbReference type="NCBIfam" id="NF006330">
    <property type="entry name" value="PRK08560.1"/>
    <property type="match status" value="1"/>
</dbReference>
<dbReference type="OrthoDB" id="197206at2759"/>
<keyword evidence="8 12" id="KW-0648">Protein biosynthesis</keyword>
<dbReference type="NCBIfam" id="TIGR00234">
    <property type="entry name" value="tyrS"/>
    <property type="match status" value="1"/>
</dbReference>
<dbReference type="InterPro" id="IPR023617">
    <property type="entry name" value="Tyr-tRNA-ligase_arc/euk-type"/>
</dbReference>
<protein>
    <recommendedName>
        <fullName evidence="3 12">Tyrosine--tRNA ligase</fullName>
        <ecNumber evidence="3 12">6.1.1.1</ecNumber>
    </recommendedName>
    <alternativeName>
        <fullName evidence="10 12">Tyrosyl-tRNA synthetase</fullName>
    </alternativeName>
</protein>
<evidence type="ECO:0000256" key="4">
    <source>
        <dbReference type="ARBA" id="ARBA00022490"/>
    </source>
</evidence>
<evidence type="ECO:0000313" key="14">
    <source>
        <dbReference type="EMBL" id="OAA68209.1"/>
    </source>
</evidence>
<dbReference type="GO" id="GO:0005524">
    <property type="term" value="F:ATP binding"/>
    <property type="evidence" value="ECO:0007669"/>
    <property type="project" value="UniProtKB-KW"/>
</dbReference>
<name>A0A162MPW3_9HYPO</name>
<dbReference type="EMBL" id="AZHD01000001">
    <property type="protein sequence ID" value="OAA68209.1"/>
    <property type="molecule type" value="Genomic_DNA"/>
</dbReference>
<dbReference type="InterPro" id="IPR002307">
    <property type="entry name" value="Tyr-tRNA-ligase"/>
</dbReference>
<dbReference type="Gene3D" id="1.10.240.10">
    <property type="entry name" value="Tyrosyl-Transfer RNA Synthetase"/>
    <property type="match status" value="1"/>
</dbReference>
<comment type="caution">
    <text evidence="14">The sequence shown here is derived from an EMBL/GenBank/DDBJ whole genome shotgun (WGS) entry which is preliminary data.</text>
</comment>
<comment type="similarity">
    <text evidence="2 12">Belongs to the class-I aminoacyl-tRNA synthetase family.</text>
</comment>